<accession>A0AAV9G8H7</accession>
<evidence type="ECO:0000313" key="4">
    <source>
        <dbReference type="Proteomes" id="UP001321760"/>
    </source>
</evidence>
<proteinExistence type="predicted"/>
<name>A0AAV9G8H7_9PEZI</name>
<gene>
    <name evidence="3" type="ORF">QBC34DRAFT_337030</name>
</gene>
<keyword evidence="1" id="KW-0677">Repeat</keyword>
<keyword evidence="2" id="KW-0040">ANK repeat</keyword>
<dbReference type="InterPro" id="IPR036770">
    <property type="entry name" value="Ankyrin_rpt-contain_sf"/>
</dbReference>
<keyword evidence="4" id="KW-1185">Reference proteome</keyword>
<organism evidence="3 4">
    <name type="scientific">Podospora aff. communis PSN243</name>
    <dbReference type="NCBI Taxonomy" id="3040156"/>
    <lineage>
        <taxon>Eukaryota</taxon>
        <taxon>Fungi</taxon>
        <taxon>Dikarya</taxon>
        <taxon>Ascomycota</taxon>
        <taxon>Pezizomycotina</taxon>
        <taxon>Sordariomycetes</taxon>
        <taxon>Sordariomycetidae</taxon>
        <taxon>Sordariales</taxon>
        <taxon>Podosporaceae</taxon>
        <taxon>Podospora</taxon>
    </lineage>
</organism>
<dbReference type="PANTHER" id="PTHR24171">
    <property type="entry name" value="ANKYRIN REPEAT DOMAIN-CONTAINING PROTEIN 39-RELATED"/>
    <property type="match status" value="1"/>
</dbReference>
<reference evidence="3" key="2">
    <citation type="submission" date="2023-05" db="EMBL/GenBank/DDBJ databases">
        <authorList>
            <consortium name="Lawrence Berkeley National Laboratory"/>
            <person name="Steindorff A."/>
            <person name="Hensen N."/>
            <person name="Bonometti L."/>
            <person name="Westerberg I."/>
            <person name="Brannstrom I.O."/>
            <person name="Guillou S."/>
            <person name="Cros-Aarteil S."/>
            <person name="Calhoun S."/>
            <person name="Haridas S."/>
            <person name="Kuo A."/>
            <person name="Mondo S."/>
            <person name="Pangilinan J."/>
            <person name="Riley R."/>
            <person name="Labutti K."/>
            <person name="Andreopoulos B."/>
            <person name="Lipzen A."/>
            <person name="Chen C."/>
            <person name="Yanf M."/>
            <person name="Daum C."/>
            <person name="Ng V."/>
            <person name="Clum A."/>
            <person name="Ohm R."/>
            <person name="Martin F."/>
            <person name="Silar P."/>
            <person name="Natvig D."/>
            <person name="Lalanne C."/>
            <person name="Gautier V."/>
            <person name="Ament-Velasquez S.L."/>
            <person name="Kruys A."/>
            <person name="Hutchinson M.I."/>
            <person name="Powell A.J."/>
            <person name="Barry K."/>
            <person name="Miller A.N."/>
            <person name="Grigoriev I.V."/>
            <person name="Debuchy R."/>
            <person name="Gladieux P."/>
            <person name="Thoren M.H."/>
            <person name="Johannesson H."/>
        </authorList>
    </citation>
    <scope>NUCLEOTIDE SEQUENCE</scope>
    <source>
        <strain evidence="3">PSN243</strain>
    </source>
</reference>
<sequence>MLEESEASANTILYLLSRTEEVQLQAVDPAHMFQAVCRAARCGQTDVLLHLVHLGVDIHLETSDRNTPLSNATSDGDITAMKTLLAAGAPPNDGSLQIAARRLDIDGVSLLQQHGHDTQWPSDRFGGRPALAELCRSARGSGASWEKRVENTMEKLKPLLDHNWKFDNKTILHLILENPESAVPILRAFLKVSKLIYSPSRDDNYLYVDARGLHYSPTMYVKHRCPGKSDAEKSQLIDLLKSAQFRDRYYNPGGKQPEGYTGLPEALQQAVDEERQARLKQEQEIRRAEEMANAQRSINERSNQATLQMINSQASARLENDKRHTDWQNRQAALQQQREVVHTVNMGIADTRVMIAKGMFQVEQNDILAERAYDAQVKSTQFNLDAQRAQHKQELQYMENVAALGSGSRVKYIG</sequence>
<comment type="caution">
    <text evidence="3">The sequence shown here is derived from an EMBL/GenBank/DDBJ whole genome shotgun (WGS) entry which is preliminary data.</text>
</comment>
<dbReference type="Gene3D" id="1.25.40.20">
    <property type="entry name" value="Ankyrin repeat-containing domain"/>
    <property type="match status" value="1"/>
</dbReference>
<dbReference type="InterPro" id="IPR002110">
    <property type="entry name" value="Ankyrin_rpt"/>
</dbReference>
<protein>
    <recommendedName>
        <fullName evidence="5">Ankyrin repeat protein</fullName>
    </recommendedName>
</protein>
<dbReference type="AlphaFoldDB" id="A0AAV9G8H7"/>
<evidence type="ECO:0000313" key="3">
    <source>
        <dbReference type="EMBL" id="KAK4443391.1"/>
    </source>
</evidence>
<evidence type="ECO:0008006" key="5">
    <source>
        <dbReference type="Google" id="ProtNLM"/>
    </source>
</evidence>
<dbReference type="EMBL" id="MU865994">
    <property type="protein sequence ID" value="KAK4443391.1"/>
    <property type="molecule type" value="Genomic_DNA"/>
</dbReference>
<reference evidence="3" key="1">
    <citation type="journal article" date="2023" name="Mol. Phylogenet. Evol.">
        <title>Genome-scale phylogeny and comparative genomics of the fungal order Sordariales.</title>
        <authorList>
            <person name="Hensen N."/>
            <person name="Bonometti L."/>
            <person name="Westerberg I."/>
            <person name="Brannstrom I.O."/>
            <person name="Guillou S."/>
            <person name="Cros-Aarteil S."/>
            <person name="Calhoun S."/>
            <person name="Haridas S."/>
            <person name="Kuo A."/>
            <person name="Mondo S."/>
            <person name="Pangilinan J."/>
            <person name="Riley R."/>
            <person name="LaButti K."/>
            <person name="Andreopoulos B."/>
            <person name="Lipzen A."/>
            <person name="Chen C."/>
            <person name="Yan M."/>
            <person name="Daum C."/>
            <person name="Ng V."/>
            <person name="Clum A."/>
            <person name="Steindorff A."/>
            <person name="Ohm R.A."/>
            <person name="Martin F."/>
            <person name="Silar P."/>
            <person name="Natvig D.O."/>
            <person name="Lalanne C."/>
            <person name="Gautier V."/>
            <person name="Ament-Velasquez S.L."/>
            <person name="Kruys A."/>
            <person name="Hutchinson M.I."/>
            <person name="Powell A.J."/>
            <person name="Barry K."/>
            <person name="Miller A.N."/>
            <person name="Grigoriev I.V."/>
            <person name="Debuchy R."/>
            <person name="Gladieux P."/>
            <person name="Hiltunen Thoren M."/>
            <person name="Johannesson H."/>
        </authorList>
    </citation>
    <scope>NUCLEOTIDE SEQUENCE</scope>
    <source>
        <strain evidence="3">PSN243</strain>
    </source>
</reference>
<evidence type="ECO:0000256" key="2">
    <source>
        <dbReference type="ARBA" id="ARBA00023043"/>
    </source>
</evidence>
<dbReference type="SMART" id="SM00248">
    <property type="entry name" value="ANK"/>
    <property type="match status" value="3"/>
</dbReference>
<evidence type="ECO:0000256" key="1">
    <source>
        <dbReference type="ARBA" id="ARBA00022737"/>
    </source>
</evidence>
<dbReference type="Proteomes" id="UP001321760">
    <property type="component" value="Unassembled WGS sequence"/>
</dbReference>
<dbReference type="SUPFAM" id="SSF48403">
    <property type="entry name" value="Ankyrin repeat"/>
    <property type="match status" value="1"/>
</dbReference>